<organism evidence="3 4">
    <name type="scientific">Flavobacterium macacae</name>
    <dbReference type="NCBI Taxonomy" id="2488993"/>
    <lineage>
        <taxon>Bacteria</taxon>
        <taxon>Pseudomonadati</taxon>
        <taxon>Bacteroidota</taxon>
        <taxon>Flavobacteriia</taxon>
        <taxon>Flavobacteriales</taxon>
        <taxon>Flavobacteriaceae</taxon>
        <taxon>Flavobacterium</taxon>
    </lineage>
</organism>
<dbReference type="Proteomes" id="UP000271937">
    <property type="component" value="Unassembled WGS sequence"/>
</dbReference>
<dbReference type="InterPro" id="IPR013830">
    <property type="entry name" value="SGNH_hydro"/>
</dbReference>
<dbReference type="AlphaFoldDB" id="A0A3P3WCR9"/>
<dbReference type="PANTHER" id="PTHR30383">
    <property type="entry name" value="THIOESTERASE 1/PROTEASE 1/LYSOPHOSPHOLIPASE L1"/>
    <property type="match status" value="1"/>
</dbReference>
<feature type="domain" description="SGNH hydrolase-type esterase" evidence="2">
    <location>
        <begin position="50"/>
        <end position="213"/>
    </location>
</feature>
<feature type="chain" id="PRO_5018228189" evidence="1">
    <location>
        <begin position="19"/>
        <end position="227"/>
    </location>
</feature>
<keyword evidence="4" id="KW-1185">Reference proteome</keyword>
<accession>A0A3P3WCR9</accession>
<keyword evidence="1" id="KW-0732">Signal</keyword>
<dbReference type="InterPro" id="IPR051532">
    <property type="entry name" value="Ester_Hydrolysis_Enzymes"/>
</dbReference>
<dbReference type="Gene3D" id="3.40.50.1110">
    <property type="entry name" value="SGNH hydrolase"/>
    <property type="match status" value="1"/>
</dbReference>
<dbReference type="SUPFAM" id="SSF52266">
    <property type="entry name" value="SGNH hydrolase"/>
    <property type="match status" value="1"/>
</dbReference>
<dbReference type="GO" id="GO:0004622">
    <property type="term" value="F:phosphatidylcholine lysophospholipase activity"/>
    <property type="evidence" value="ECO:0007669"/>
    <property type="project" value="TreeGrafter"/>
</dbReference>
<sequence length="227" mass="25653">MKKTSILVFLLLSITTFSQEMKTDWANISRYAEENKSLQIPSKDENRVVFMGNSITEGWKTHDPDFFLKNKYINRGIGGQTTSQMVVRFRPDVIALKPKLVVILAGINDIAQNNGPIELQDIFGNIVSMVELAKANNIRVILSSVLPANDFPWKKGMEPAEKVIKLNAMLEKYCLDNNIAFVNYYPKMVDSQKGLDKKYTNDGVHPTLAGYKVMEPILQEAILKVLK</sequence>
<dbReference type="OrthoDB" id="9794725at2"/>
<dbReference type="RefSeq" id="WP_125012106.1">
    <property type="nucleotide sequence ID" value="NZ_RQVR01000005.1"/>
</dbReference>
<dbReference type="Pfam" id="PF13472">
    <property type="entry name" value="Lipase_GDSL_2"/>
    <property type="match status" value="1"/>
</dbReference>
<dbReference type="EMBL" id="RQVR01000005">
    <property type="protein sequence ID" value="RRJ92464.1"/>
    <property type="molecule type" value="Genomic_DNA"/>
</dbReference>
<proteinExistence type="predicted"/>
<evidence type="ECO:0000256" key="1">
    <source>
        <dbReference type="SAM" id="SignalP"/>
    </source>
</evidence>
<protein>
    <submittedName>
        <fullName evidence="3">Acylhydrolase</fullName>
    </submittedName>
</protein>
<comment type="caution">
    <text evidence="3">The sequence shown here is derived from an EMBL/GenBank/DDBJ whole genome shotgun (WGS) entry which is preliminary data.</text>
</comment>
<name>A0A3P3WCR9_9FLAO</name>
<evidence type="ECO:0000313" key="3">
    <source>
        <dbReference type="EMBL" id="RRJ92464.1"/>
    </source>
</evidence>
<keyword evidence="3" id="KW-0378">Hydrolase</keyword>
<dbReference type="CDD" id="cd04501">
    <property type="entry name" value="SGNH_hydrolase_like_4"/>
    <property type="match status" value="1"/>
</dbReference>
<evidence type="ECO:0000259" key="2">
    <source>
        <dbReference type="Pfam" id="PF13472"/>
    </source>
</evidence>
<gene>
    <name evidence="3" type="ORF">EG849_05635</name>
</gene>
<dbReference type="InterPro" id="IPR036514">
    <property type="entry name" value="SGNH_hydro_sf"/>
</dbReference>
<reference evidence="3 4" key="1">
    <citation type="submission" date="2018-11" db="EMBL/GenBank/DDBJ databases">
        <title>Flavobacterium sp. nov., YIM 102600 draft genome.</title>
        <authorList>
            <person name="Li G."/>
            <person name="Jiang Y."/>
        </authorList>
    </citation>
    <scope>NUCLEOTIDE SEQUENCE [LARGE SCALE GENOMIC DNA]</scope>
    <source>
        <strain evidence="3 4">YIM 102600</strain>
    </source>
</reference>
<evidence type="ECO:0000313" key="4">
    <source>
        <dbReference type="Proteomes" id="UP000271937"/>
    </source>
</evidence>
<feature type="signal peptide" evidence="1">
    <location>
        <begin position="1"/>
        <end position="18"/>
    </location>
</feature>
<dbReference type="PANTHER" id="PTHR30383:SF5">
    <property type="entry name" value="SGNH HYDROLASE-TYPE ESTERASE DOMAIN-CONTAINING PROTEIN"/>
    <property type="match status" value="1"/>
</dbReference>